<evidence type="ECO:0000313" key="2">
    <source>
        <dbReference type="Proteomes" id="UP000835052"/>
    </source>
</evidence>
<gene>
    <name evidence="1" type="ORF">CAUJ_LOCUS4721</name>
</gene>
<evidence type="ECO:0000313" key="1">
    <source>
        <dbReference type="EMBL" id="CAD6188802.1"/>
    </source>
</evidence>
<reference evidence="1" key="1">
    <citation type="submission" date="2020-10" db="EMBL/GenBank/DDBJ databases">
        <authorList>
            <person name="Kikuchi T."/>
        </authorList>
    </citation>
    <scope>NUCLEOTIDE SEQUENCE</scope>
    <source>
        <strain evidence="1">NKZ352</strain>
    </source>
</reference>
<keyword evidence="2" id="KW-1185">Reference proteome</keyword>
<comment type="caution">
    <text evidence="1">The sequence shown here is derived from an EMBL/GenBank/DDBJ whole genome shotgun (WGS) entry which is preliminary data.</text>
</comment>
<dbReference type="EMBL" id="CAJGYM010000009">
    <property type="protein sequence ID" value="CAD6188802.1"/>
    <property type="molecule type" value="Genomic_DNA"/>
</dbReference>
<dbReference type="Proteomes" id="UP000835052">
    <property type="component" value="Unassembled WGS sequence"/>
</dbReference>
<proteinExistence type="predicted"/>
<dbReference type="AlphaFoldDB" id="A0A8S1H0D0"/>
<organism evidence="1 2">
    <name type="scientific">Caenorhabditis auriculariae</name>
    <dbReference type="NCBI Taxonomy" id="2777116"/>
    <lineage>
        <taxon>Eukaryota</taxon>
        <taxon>Metazoa</taxon>
        <taxon>Ecdysozoa</taxon>
        <taxon>Nematoda</taxon>
        <taxon>Chromadorea</taxon>
        <taxon>Rhabditida</taxon>
        <taxon>Rhabditina</taxon>
        <taxon>Rhabditomorpha</taxon>
        <taxon>Rhabditoidea</taxon>
        <taxon>Rhabditidae</taxon>
        <taxon>Peloderinae</taxon>
        <taxon>Caenorhabditis</taxon>
    </lineage>
</organism>
<accession>A0A8S1H0D0</accession>
<name>A0A8S1H0D0_9PELO</name>
<protein>
    <submittedName>
        <fullName evidence="1">Uncharacterized protein</fullName>
    </submittedName>
</protein>
<sequence>MMRISPYKEDTIIDNIELKRLNVLPSNKNDLPSESRSVLMIYLKRAAMLPIDDELKKLETLHGCKIKFKVPMRNPKKAIIFEIKGNHAILRYAQHDLVVMLKTQLQAQHLQYRFATDYNVPELFALYYLLYPQESSEDYFASPADLLKASAPPSLPPKHPLAAACTCVERSVQRMLQIPVAAPFCQCPCTRCEKSQDSHKHESESILKASEGQSVPAPRLFSEAASDRLPACSCRQNWIRKISGATSEVEKCPCPCVRCQSPHDVLLRSKYSTDQFICPCPDCKYIRAFKEISDRLERRALDIKAKSDSS</sequence>